<dbReference type="PRINTS" id="PR00455">
    <property type="entry name" value="HTHTETR"/>
</dbReference>
<evidence type="ECO:0000256" key="3">
    <source>
        <dbReference type="SAM" id="MobiDB-lite"/>
    </source>
</evidence>
<dbReference type="GO" id="GO:0003677">
    <property type="term" value="F:DNA binding"/>
    <property type="evidence" value="ECO:0007669"/>
    <property type="project" value="UniProtKB-UniRule"/>
</dbReference>
<dbReference type="OrthoDB" id="9787680at2"/>
<dbReference type="PANTHER" id="PTHR43479">
    <property type="entry name" value="ACREF/ENVCD OPERON REPRESSOR-RELATED"/>
    <property type="match status" value="1"/>
</dbReference>
<dbReference type="STRING" id="366602.Caul_1926"/>
<dbReference type="SUPFAM" id="SSF46689">
    <property type="entry name" value="Homeodomain-like"/>
    <property type="match status" value="1"/>
</dbReference>
<dbReference type="EMBL" id="CP000927">
    <property type="protein sequence ID" value="ABZ71055.1"/>
    <property type="molecule type" value="Genomic_DNA"/>
</dbReference>
<feature type="DNA-binding region" description="H-T-H motif" evidence="2">
    <location>
        <begin position="63"/>
        <end position="82"/>
    </location>
</feature>
<evidence type="ECO:0000256" key="2">
    <source>
        <dbReference type="PROSITE-ProRule" id="PRU00335"/>
    </source>
</evidence>
<dbReference type="AlphaFoldDB" id="B0T5P7"/>
<dbReference type="Gene3D" id="1.10.357.10">
    <property type="entry name" value="Tetracycline Repressor, domain 2"/>
    <property type="match status" value="1"/>
</dbReference>
<dbReference type="eggNOG" id="COG1309">
    <property type="taxonomic scope" value="Bacteria"/>
</dbReference>
<sequence>MTVSARTARRETSAKPSDVGTNDLASTTAVRPRRPDPRAAKTIENIINAAQNVMMNHGTPRITAQEVCDEAGVSRGTLYRYFPSMEAVLEAVLLRLRTETDSELNHAMAGCDTPAERFAAFLKYSVSNNETRRGSQFLHVEPAFVLQYFESNFEHFIARVLTALETVFDAWEKEIGAAVDRSAIAEMMVRLALSETVVFPREGQPLALRLQQTVDKILGALKRG</sequence>
<feature type="region of interest" description="Disordered" evidence="3">
    <location>
        <begin position="1"/>
        <end position="38"/>
    </location>
</feature>
<feature type="domain" description="HTH tetR-type" evidence="4">
    <location>
        <begin position="40"/>
        <end position="100"/>
    </location>
</feature>
<organism evidence="5">
    <name type="scientific">Caulobacter sp. (strain K31)</name>
    <dbReference type="NCBI Taxonomy" id="366602"/>
    <lineage>
        <taxon>Bacteria</taxon>
        <taxon>Pseudomonadati</taxon>
        <taxon>Pseudomonadota</taxon>
        <taxon>Alphaproteobacteria</taxon>
        <taxon>Caulobacterales</taxon>
        <taxon>Caulobacteraceae</taxon>
        <taxon>Caulobacter</taxon>
    </lineage>
</organism>
<keyword evidence="1 2" id="KW-0238">DNA-binding</keyword>
<protein>
    <submittedName>
        <fullName evidence="5">Transcriptional regulator, TetR family</fullName>
    </submittedName>
</protein>
<dbReference type="HOGENOM" id="CLU_088895_0_0_5"/>
<evidence type="ECO:0000313" key="5">
    <source>
        <dbReference type="EMBL" id="ABZ71055.1"/>
    </source>
</evidence>
<reference evidence="5" key="1">
    <citation type="submission" date="2008-01" db="EMBL/GenBank/DDBJ databases">
        <title>Complete sequence of chromosome of Caulobacter sp. K31.</title>
        <authorList>
            <consortium name="US DOE Joint Genome Institute"/>
            <person name="Copeland A."/>
            <person name="Lucas S."/>
            <person name="Lapidus A."/>
            <person name="Barry K."/>
            <person name="Glavina del Rio T."/>
            <person name="Dalin E."/>
            <person name="Tice H."/>
            <person name="Pitluck S."/>
            <person name="Bruce D."/>
            <person name="Goodwin L."/>
            <person name="Thompson L.S."/>
            <person name="Brettin T."/>
            <person name="Detter J.C."/>
            <person name="Han C."/>
            <person name="Schmutz J."/>
            <person name="Larimer F."/>
            <person name="Land M."/>
            <person name="Hauser L."/>
            <person name="Kyrpides N."/>
            <person name="Kim E."/>
            <person name="Stephens C."/>
            <person name="Richardson P."/>
        </authorList>
    </citation>
    <scope>NUCLEOTIDE SEQUENCE [LARGE SCALE GENOMIC DNA]</scope>
    <source>
        <strain evidence="5">K31</strain>
    </source>
</reference>
<accession>B0T5P7</accession>
<dbReference type="Pfam" id="PF00440">
    <property type="entry name" value="TetR_N"/>
    <property type="match status" value="1"/>
</dbReference>
<gene>
    <name evidence="5" type="ordered locus">Caul_1926</name>
</gene>
<dbReference type="PANTHER" id="PTHR43479:SF11">
    <property type="entry name" value="ACREF_ENVCD OPERON REPRESSOR-RELATED"/>
    <property type="match status" value="1"/>
</dbReference>
<feature type="compositionally biased region" description="Polar residues" evidence="3">
    <location>
        <begin position="19"/>
        <end position="28"/>
    </location>
</feature>
<dbReference type="InterPro" id="IPR001647">
    <property type="entry name" value="HTH_TetR"/>
</dbReference>
<evidence type="ECO:0000256" key="1">
    <source>
        <dbReference type="ARBA" id="ARBA00023125"/>
    </source>
</evidence>
<dbReference type="InterPro" id="IPR009057">
    <property type="entry name" value="Homeodomain-like_sf"/>
</dbReference>
<name>B0T5P7_CAUSK</name>
<proteinExistence type="predicted"/>
<evidence type="ECO:0000259" key="4">
    <source>
        <dbReference type="PROSITE" id="PS50977"/>
    </source>
</evidence>
<dbReference type="KEGG" id="cak:Caul_1926"/>
<dbReference type="InterPro" id="IPR050624">
    <property type="entry name" value="HTH-type_Tx_Regulator"/>
</dbReference>
<dbReference type="PROSITE" id="PS50977">
    <property type="entry name" value="HTH_TETR_2"/>
    <property type="match status" value="1"/>
</dbReference>